<evidence type="ECO:0000313" key="3">
    <source>
        <dbReference type="Proteomes" id="UP001385951"/>
    </source>
</evidence>
<feature type="region of interest" description="Disordered" evidence="1">
    <location>
        <begin position="18"/>
        <end position="43"/>
    </location>
</feature>
<organism evidence="2 3">
    <name type="scientific">Cerrena zonata</name>
    <dbReference type="NCBI Taxonomy" id="2478898"/>
    <lineage>
        <taxon>Eukaryota</taxon>
        <taxon>Fungi</taxon>
        <taxon>Dikarya</taxon>
        <taxon>Basidiomycota</taxon>
        <taxon>Agaricomycotina</taxon>
        <taxon>Agaricomycetes</taxon>
        <taxon>Polyporales</taxon>
        <taxon>Cerrenaceae</taxon>
        <taxon>Cerrena</taxon>
    </lineage>
</organism>
<evidence type="ECO:0008006" key="4">
    <source>
        <dbReference type="Google" id="ProtNLM"/>
    </source>
</evidence>
<accession>A0AAW0G8B1</accession>
<evidence type="ECO:0000313" key="2">
    <source>
        <dbReference type="EMBL" id="KAK7685876.1"/>
    </source>
</evidence>
<dbReference type="InterPro" id="IPR018247">
    <property type="entry name" value="EF_Hand_1_Ca_BS"/>
</dbReference>
<sequence length="1356" mass="156344">MGRLQRILHRFKLILHVSRPPHGKDDYGTKAPKPSNSKRKAVTSDIFIQAEAIDNLVADNGRSLTNELTPDKTDAHVESGRGPGGQTGADRSDEDRGQDTTGDDEKTSHVRRSPHKFTEPQASRGGGEGSTTDVAGKPIELDIDSNSASGSSKGKEKKRESQNAIEVTIELPDTVFDSTSEEYQNILESEINNFSENFATLVTIFNDIADLHPAAKAVITVFKVVYELEMQRRENDRRIRVVYIHMKDMVHVLSRLKDTTPSVQEICKKIEGNIKTCANVCDAFRRQRPLVRFLQASVWAEKFRSLIKGFANRRKELLLSLGMDTSMQIRSLDVKIGKLSKLITGYMTQTELKIAESIRKEQLPERYESYEKDSQLRKLIEAVYPDTSRKGIGGVPGGARLDIQELREILQQKVDIVIKNNTQTFEREFALCQSKMGEILAAVKGGPHEMIKDKELQKLWEDMKWRWNVKSKTFVMTLREHFQDQLLGMKLRAKATHLEGDEEEHDVLDRWAYSYISLAWLQPLLDAFDHDGSGYVTVMEINRFTDEKPDEIQWSLQHWIAYWAVGWQISASEYRSAILGFLTDMFDMLPKLHPYNRRGGDYYLHSIWPWVMQLLMALNTDGLPDLRHKFVDFSRYEKKRIASHLEKVNYEISSQEMVSVITGEHVEKHVLTLIFLLMQRNHHMFLQARNKVVQYSGIQKAVNSLLYVFAAIQLRVSDLEELARQQHIDVNDRMNRMASGLLRYYHDSSELWAMSNLSSRRLRYLEPGDVPPEDSDIPNDANFDNLFTSDNLPSIDVSAYETQLESVPGFQLTFDPYVVPRGELNSPLIHLLGTWSGFFYAAGDTRLSNDWIGRSLDVLHEVRIEPETSLESGSFVGYHTGSSRESWCIKGTCMRNKQGQIEVEFGLYYEGIPESGRYHGTIDEANTLISHSTDFGLDSDSESYSDSDSDLDSDLDWNLYHHYHHDRPRFMLRRIPAHMMVFYPPSSQLKRNRARALWFFAIRSILEDVRRRAWSWSYFRERIEKRRGYVEFGVSNKIVKRFTEDYKRFRLEKGTLLFQDALYYSSLSQHVHAIIPRHQNRICDSCDQRLWRDKIMCLDCKPETEPISQYLEFCDLNCWRQHVSSRTLGNIHRHNHDIVKIRTHLHDRNRPTLDYEARVALRYARLVWQPAPVPSSLEDLDITIKVEPAVMLVSRSVSQDPKCGICAKALAVDCWYCVTCHNFYRTKHLFICDKCEETMLLACDNCKTPYMQPGYFYGSDPKDKFLCSGCTFRNISPRKSARETQHVYTHVLARVKEHIDDPIESPQLSINDRITSLEERIRGQTTLIEEFIASLRDKTDAHPSSAANLSSSTTIN</sequence>
<name>A0AAW0G8B1_9APHY</name>
<proteinExistence type="predicted"/>
<feature type="compositionally biased region" description="Basic and acidic residues" evidence="1">
    <location>
        <begin position="69"/>
        <end position="79"/>
    </location>
</feature>
<dbReference type="EMBL" id="JASBNA010000019">
    <property type="protein sequence ID" value="KAK7685876.1"/>
    <property type="molecule type" value="Genomic_DNA"/>
</dbReference>
<reference evidence="2 3" key="1">
    <citation type="submission" date="2022-09" db="EMBL/GenBank/DDBJ databases">
        <authorList>
            <person name="Palmer J.M."/>
        </authorList>
    </citation>
    <scope>NUCLEOTIDE SEQUENCE [LARGE SCALE GENOMIC DNA]</scope>
    <source>
        <strain evidence="2 3">DSM 7382</strain>
    </source>
</reference>
<keyword evidence="3" id="KW-1185">Reference proteome</keyword>
<comment type="caution">
    <text evidence="2">The sequence shown here is derived from an EMBL/GenBank/DDBJ whole genome shotgun (WGS) entry which is preliminary data.</text>
</comment>
<dbReference type="PROSITE" id="PS00018">
    <property type="entry name" value="EF_HAND_1"/>
    <property type="match status" value="1"/>
</dbReference>
<feature type="compositionally biased region" description="Basic and acidic residues" evidence="1">
    <location>
        <begin position="90"/>
        <end position="108"/>
    </location>
</feature>
<evidence type="ECO:0000256" key="1">
    <source>
        <dbReference type="SAM" id="MobiDB-lite"/>
    </source>
</evidence>
<protein>
    <recommendedName>
        <fullName evidence="4">EF-hand domain-containing protein</fullName>
    </recommendedName>
</protein>
<feature type="region of interest" description="Disordered" evidence="1">
    <location>
        <begin position="64"/>
        <end position="163"/>
    </location>
</feature>
<gene>
    <name evidence="2" type="ORF">QCA50_011223</name>
</gene>
<dbReference type="Proteomes" id="UP001385951">
    <property type="component" value="Unassembled WGS sequence"/>
</dbReference>